<dbReference type="AlphaFoldDB" id="A0AAW3MLW5"/>
<reference evidence="1 2" key="1">
    <citation type="submission" date="2015-11" db="EMBL/GenBank/DDBJ databases">
        <title>Expanding the genomic diversity of Burkholderia species for the development of highly accurate diagnostics.</title>
        <authorList>
            <person name="Sahl J."/>
            <person name="Keim P."/>
            <person name="Wagner D."/>
        </authorList>
    </citation>
    <scope>NUCLEOTIDE SEQUENCE [LARGE SCALE GENOMIC DNA]</scope>
    <source>
        <strain evidence="1 2">MSMB1808WGS</strain>
    </source>
</reference>
<proteinExistence type="predicted"/>
<sequence length="96" mass="11034">MGLKDNLDPLKYSVDYRHISEIQAYIGQLGELDGALFKSYDEFVAELDQIATQIQSSRDPQERARYAEHVIREFESELRATQMAVIEAKDQTINLV</sequence>
<comment type="caution">
    <text evidence="1">The sequence shown here is derived from an EMBL/GenBank/DDBJ whole genome shotgun (WGS) entry which is preliminary data.</text>
</comment>
<evidence type="ECO:0000313" key="1">
    <source>
        <dbReference type="EMBL" id="KVP84757.1"/>
    </source>
</evidence>
<evidence type="ECO:0000313" key="2">
    <source>
        <dbReference type="Proteomes" id="UP000056453"/>
    </source>
</evidence>
<dbReference type="Proteomes" id="UP000056453">
    <property type="component" value="Unassembled WGS sequence"/>
</dbReference>
<keyword evidence="2" id="KW-1185">Reference proteome</keyword>
<name>A0AAW3MLW5_9BURK</name>
<accession>A0AAW3MLW5</accession>
<gene>
    <name evidence="1" type="ORF">WJ96_24980</name>
</gene>
<organism evidence="1 2">
    <name type="scientific">Burkholderia ubonensis</name>
    <dbReference type="NCBI Taxonomy" id="101571"/>
    <lineage>
        <taxon>Bacteria</taxon>
        <taxon>Pseudomonadati</taxon>
        <taxon>Pseudomonadota</taxon>
        <taxon>Betaproteobacteria</taxon>
        <taxon>Burkholderiales</taxon>
        <taxon>Burkholderiaceae</taxon>
        <taxon>Burkholderia</taxon>
        <taxon>Burkholderia cepacia complex</taxon>
    </lineage>
</organism>
<dbReference type="EMBL" id="LPBJ01000120">
    <property type="protein sequence ID" value="KVP84757.1"/>
    <property type="molecule type" value="Genomic_DNA"/>
</dbReference>
<protein>
    <submittedName>
        <fullName evidence="1">Uncharacterized protein</fullName>
    </submittedName>
</protein>